<organism evidence="4 5">
    <name type="scientific">Blyttiomyces helicus</name>
    <dbReference type="NCBI Taxonomy" id="388810"/>
    <lineage>
        <taxon>Eukaryota</taxon>
        <taxon>Fungi</taxon>
        <taxon>Fungi incertae sedis</taxon>
        <taxon>Chytridiomycota</taxon>
        <taxon>Chytridiomycota incertae sedis</taxon>
        <taxon>Chytridiomycetes</taxon>
        <taxon>Chytridiomycetes incertae sedis</taxon>
        <taxon>Blyttiomyces</taxon>
    </lineage>
</organism>
<dbReference type="InterPro" id="IPR011009">
    <property type="entry name" value="Kinase-like_dom_sf"/>
</dbReference>
<dbReference type="GO" id="GO:0004672">
    <property type="term" value="F:protein kinase activity"/>
    <property type="evidence" value="ECO:0007669"/>
    <property type="project" value="InterPro"/>
</dbReference>
<dbReference type="SUPFAM" id="SSF56112">
    <property type="entry name" value="Protein kinase-like (PK-like)"/>
    <property type="match status" value="1"/>
</dbReference>
<reference evidence="5" key="1">
    <citation type="journal article" date="2018" name="Nat. Microbiol.">
        <title>Leveraging single-cell genomics to expand the fungal tree of life.</title>
        <authorList>
            <person name="Ahrendt S.R."/>
            <person name="Quandt C.A."/>
            <person name="Ciobanu D."/>
            <person name="Clum A."/>
            <person name="Salamov A."/>
            <person name="Andreopoulos B."/>
            <person name="Cheng J.F."/>
            <person name="Woyke T."/>
            <person name="Pelin A."/>
            <person name="Henrissat B."/>
            <person name="Reynolds N.K."/>
            <person name="Benny G.L."/>
            <person name="Smith M.E."/>
            <person name="James T.Y."/>
            <person name="Grigoriev I.V."/>
        </authorList>
    </citation>
    <scope>NUCLEOTIDE SEQUENCE [LARGE SCALE GENOMIC DNA]</scope>
</reference>
<feature type="compositionally biased region" description="Polar residues" evidence="2">
    <location>
        <begin position="10"/>
        <end position="31"/>
    </location>
</feature>
<dbReference type="Gene3D" id="3.30.200.20">
    <property type="entry name" value="Phosphorylase Kinase, domain 1"/>
    <property type="match status" value="1"/>
</dbReference>
<sequence length="133" mass="14607">MLNNDDADNAQIQLVPNTDPLATSGPTQLSAKDSAPVPKHPQPDSQPLPQPASPAPQSPAPQSPSQPRKRLVKDFKFGHILGEGSYSTVLHARELCPPTREFAIKMLDKRHLVKNKKDKYATIERDVLNSQPT</sequence>
<protein>
    <recommendedName>
        <fullName evidence="3">Protein kinase domain-containing protein</fullName>
    </recommendedName>
</protein>
<dbReference type="EMBL" id="KZ997870">
    <property type="protein sequence ID" value="RKO86839.1"/>
    <property type="molecule type" value="Genomic_DNA"/>
</dbReference>
<keyword evidence="1" id="KW-0067">ATP-binding</keyword>
<dbReference type="AlphaFoldDB" id="A0A4P9W3E5"/>
<dbReference type="InterPro" id="IPR017441">
    <property type="entry name" value="Protein_kinase_ATP_BS"/>
</dbReference>
<feature type="region of interest" description="Disordered" evidence="2">
    <location>
        <begin position="1"/>
        <end position="71"/>
    </location>
</feature>
<dbReference type="InterPro" id="IPR000719">
    <property type="entry name" value="Prot_kinase_dom"/>
</dbReference>
<dbReference type="PROSITE" id="PS50011">
    <property type="entry name" value="PROTEIN_KINASE_DOM"/>
    <property type="match status" value="1"/>
</dbReference>
<evidence type="ECO:0000256" key="1">
    <source>
        <dbReference type="PROSITE-ProRule" id="PRU10141"/>
    </source>
</evidence>
<evidence type="ECO:0000313" key="5">
    <source>
        <dbReference type="Proteomes" id="UP000269721"/>
    </source>
</evidence>
<dbReference type="GO" id="GO:0005524">
    <property type="term" value="F:ATP binding"/>
    <property type="evidence" value="ECO:0007669"/>
    <property type="project" value="UniProtKB-UniRule"/>
</dbReference>
<dbReference type="OrthoDB" id="347657at2759"/>
<evidence type="ECO:0000313" key="4">
    <source>
        <dbReference type="EMBL" id="RKO86839.1"/>
    </source>
</evidence>
<name>A0A4P9W3E5_9FUNG</name>
<dbReference type="Proteomes" id="UP000269721">
    <property type="component" value="Unassembled WGS sequence"/>
</dbReference>
<keyword evidence="1" id="KW-0547">Nucleotide-binding</keyword>
<keyword evidence="5" id="KW-1185">Reference proteome</keyword>
<evidence type="ECO:0000259" key="3">
    <source>
        <dbReference type="PROSITE" id="PS50011"/>
    </source>
</evidence>
<accession>A0A4P9W3E5</accession>
<proteinExistence type="predicted"/>
<feature type="compositionally biased region" description="Pro residues" evidence="2">
    <location>
        <begin position="38"/>
        <end position="64"/>
    </location>
</feature>
<evidence type="ECO:0000256" key="2">
    <source>
        <dbReference type="SAM" id="MobiDB-lite"/>
    </source>
</evidence>
<gene>
    <name evidence="4" type="ORF">BDK51DRAFT_41619</name>
</gene>
<feature type="domain" description="Protein kinase" evidence="3">
    <location>
        <begin position="75"/>
        <end position="133"/>
    </location>
</feature>
<dbReference type="PROSITE" id="PS00107">
    <property type="entry name" value="PROTEIN_KINASE_ATP"/>
    <property type="match status" value="1"/>
</dbReference>
<feature type="binding site" evidence="1">
    <location>
        <position position="105"/>
    </location>
    <ligand>
        <name>ATP</name>
        <dbReference type="ChEBI" id="CHEBI:30616"/>
    </ligand>
</feature>